<dbReference type="AlphaFoldDB" id="A0A1Q8YIJ8"/>
<dbReference type="EMBL" id="MSYM01000007">
    <property type="protein sequence ID" value="OLP07807.1"/>
    <property type="molecule type" value="Genomic_DNA"/>
</dbReference>
<evidence type="ECO:0000313" key="2">
    <source>
        <dbReference type="Proteomes" id="UP000185911"/>
    </source>
</evidence>
<accession>A0A1Q8YIJ8</accession>
<comment type="caution">
    <text evidence="1">The sequence shown here is derived from an EMBL/GenBank/DDBJ whole genome shotgun (WGS) entry which is preliminary data.</text>
</comment>
<proteinExistence type="predicted"/>
<gene>
    <name evidence="1" type="ORF">BLL52_0903</name>
</gene>
<dbReference type="Proteomes" id="UP000185911">
    <property type="component" value="Unassembled WGS sequence"/>
</dbReference>
<sequence length="41" mass="4877">MAVWISLKKCYPLLNHAQVLEIKRTEWVSKFDDAKRLMARS</sequence>
<organism evidence="1 2">
    <name type="scientific">Rhodoferax antarcticus ANT.BR</name>
    <dbReference type="NCBI Taxonomy" id="1111071"/>
    <lineage>
        <taxon>Bacteria</taxon>
        <taxon>Pseudomonadati</taxon>
        <taxon>Pseudomonadota</taxon>
        <taxon>Betaproteobacteria</taxon>
        <taxon>Burkholderiales</taxon>
        <taxon>Comamonadaceae</taxon>
        <taxon>Rhodoferax</taxon>
    </lineage>
</organism>
<evidence type="ECO:0000313" key="1">
    <source>
        <dbReference type="EMBL" id="OLP07807.1"/>
    </source>
</evidence>
<reference evidence="1 2" key="1">
    <citation type="submission" date="2017-01" db="EMBL/GenBank/DDBJ databases">
        <title>Genome sequence of Rhodoferax antarcticus ANT.BR, a psychrophilic purple nonsulfur bacterium from an Antarctic microbial mat.</title>
        <authorList>
            <person name="Baker J."/>
            <person name="Riester C."/>
            <person name="Skinner B."/>
            <person name="Newell A."/>
            <person name="Swingley W."/>
            <person name="Madigan M."/>
            <person name="Jung D."/>
            <person name="Asao M."/>
            <person name="Chen M."/>
            <person name="Loughlin P."/>
            <person name="Pan H."/>
            <person name="Lin S."/>
            <person name="Li N."/>
            <person name="Shaw J."/>
            <person name="Prado M."/>
            <person name="Sherman C."/>
            <person name="Li X."/>
            <person name="Tang J."/>
            <person name="Blankenship R."/>
            <person name="Zhao T."/>
            <person name="Touchman J."/>
            <person name="Sattley M."/>
        </authorList>
    </citation>
    <scope>NUCLEOTIDE SEQUENCE [LARGE SCALE GENOMIC DNA]</scope>
    <source>
        <strain evidence="1 2">ANT.BR</strain>
    </source>
</reference>
<name>A0A1Q8YIJ8_9BURK</name>
<protein>
    <submittedName>
        <fullName evidence="1">Uncharacterized protein</fullName>
    </submittedName>
</protein>
<keyword evidence="2" id="KW-1185">Reference proteome</keyword>